<feature type="chain" id="PRO_5034244750" evidence="1">
    <location>
        <begin position="20"/>
        <end position="386"/>
    </location>
</feature>
<dbReference type="GO" id="GO:0016787">
    <property type="term" value="F:hydrolase activity"/>
    <property type="evidence" value="ECO:0007669"/>
    <property type="project" value="UniProtKB-KW"/>
</dbReference>
<comment type="caution">
    <text evidence="3">The sequence shown here is derived from an EMBL/GenBank/DDBJ whole genome shotgun (WGS) entry which is preliminary data.</text>
</comment>
<organism evidence="3 4">
    <name type="scientific">Mycena venus</name>
    <dbReference type="NCBI Taxonomy" id="2733690"/>
    <lineage>
        <taxon>Eukaryota</taxon>
        <taxon>Fungi</taxon>
        <taxon>Dikarya</taxon>
        <taxon>Basidiomycota</taxon>
        <taxon>Agaricomycotina</taxon>
        <taxon>Agaricomycetes</taxon>
        <taxon>Agaricomycetidae</taxon>
        <taxon>Agaricales</taxon>
        <taxon>Marasmiineae</taxon>
        <taxon>Mycenaceae</taxon>
        <taxon>Mycena</taxon>
    </lineage>
</organism>
<dbReference type="Proteomes" id="UP000620124">
    <property type="component" value="Unassembled WGS sequence"/>
</dbReference>
<evidence type="ECO:0000313" key="3">
    <source>
        <dbReference type="EMBL" id="KAF7350388.1"/>
    </source>
</evidence>
<keyword evidence="4" id="KW-1185">Reference proteome</keyword>
<dbReference type="InterPro" id="IPR029058">
    <property type="entry name" value="AB_hydrolase_fold"/>
</dbReference>
<protein>
    <submittedName>
        <fullName evidence="3">Carboxylic ester hydrolase</fullName>
    </submittedName>
</protein>
<keyword evidence="1" id="KW-0732">Signal</keyword>
<dbReference type="Pfam" id="PF00135">
    <property type="entry name" value="COesterase"/>
    <property type="match status" value="1"/>
</dbReference>
<dbReference type="InterPro" id="IPR019819">
    <property type="entry name" value="Carboxylesterase_B_CS"/>
</dbReference>
<dbReference type="Gene3D" id="3.40.50.1820">
    <property type="entry name" value="alpha/beta hydrolase"/>
    <property type="match status" value="1"/>
</dbReference>
<dbReference type="OrthoDB" id="408631at2759"/>
<dbReference type="InterPro" id="IPR050309">
    <property type="entry name" value="Type-B_Carboxylest/Lipase"/>
</dbReference>
<proteinExistence type="predicted"/>
<dbReference type="PANTHER" id="PTHR11559">
    <property type="entry name" value="CARBOXYLESTERASE"/>
    <property type="match status" value="1"/>
</dbReference>
<accession>A0A8H6XY09</accession>
<sequence>MFPKVSLTSLAFFAILAKASPTVQLGNSTVTGLSFSNLEFYGGIPYAEPPIGSLRFKRPVPLRKLSTPTFDATQPGAPCLQAGSQSNSSIEDCLTLNIYKPSGLGKNVTLPVMAWIHGGGDMIGAARSYNATPIVEQSIARGTPVIYVSFNYRLGPLGFPQGREAQSANALNLGLRDQLLALQWIQDNIAVFNGDKSKVTLFGESAGAMSIGVLYLNSNLQNLVRAAIFQSGSAGAGHVFEATRGQADWDNFVRAVPGCTDCRENSIECLQKANSSVLLQAIETSWAKSNEGYPFVAVLDGPNGLLPELPSVLMEKGKFARVPFISGANLDEGTYMTRPNVNSSAMIESFLISNYTTPTVSAKKLKEAVQKLVQLYPDVPSFGSPF</sequence>
<dbReference type="SUPFAM" id="SSF53474">
    <property type="entry name" value="alpha/beta-Hydrolases"/>
    <property type="match status" value="1"/>
</dbReference>
<feature type="signal peptide" evidence="1">
    <location>
        <begin position="1"/>
        <end position="19"/>
    </location>
</feature>
<dbReference type="EMBL" id="JACAZI010000010">
    <property type="protein sequence ID" value="KAF7350388.1"/>
    <property type="molecule type" value="Genomic_DNA"/>
</dbReference>
<evidence type="ECO:0000256" key="1">
    <source>
        <dbReference type="SAM" id="SignalP"/>
    </source>
</evidence>
<keyword evidence="3" id="KW-0378">Hydrolase</keyword>
<evidence type="ECO:0000259" key="2">
    <source>
        <dbReference type="Pfam" id="PF00135"/>
    </source>
</evidence>
<evidence type="ECO:0000313" key="4">
    <source>
        <dbReference type="Proteomes" id="UP000620124"/>
    </source>
</evidence>
<reference evidence="3" key="1">
    <citation type="submission" date="2020-05" db="EMBL/GenBank/DDBJ databases">
        <title>Mycena genomes resolve the evolution of fungal bioluminescence.</title>
        <authorList>
            <person name="Tsai I.J."/>
        </authorList>
    </citation>
    <scope>NUCLEOTIDE SEQUENCE</scope>
    <source>
        <strain evidence="3">CCC161011</strain>
    </source>
</reference>
<name>A0A8H6XY09_9AGAR</name>
<dbReference type="PROSITE" id="PS00941">
    <property type="entry name" value="CARBOXYLESTERASE_B_2"/>
    <property type="match status" value="1"/>
</dbReference>
<dbReference type="InterPro" id="IPR002018">
    <property type="entry name" value="CarbesteraseB"/>
</dbReference>
<gene>
    <name evidence="3" type="ORF">MVEN_01343600</name>
</gene>
<feature type="domain" description="Carboxylesterase type B" evidence="2">
    <location>
        <begin position="21"/>
        <end position="351"/>
    </location>
</feature>
<dbReference type="AlphaFoldDB" id="A0A8H6XY09"/>